<feature type="transmembrane region" description="Helical" evidence="7">
    <location>
        <begin position="144"/>
        <end position="164"/>
    </location>
</feature>
<dbReference type="Gene3D" id="1.10.3720.10">
    <property type="entry name" value="MetI-like"/>
    <property type="match status" value="1"/>
</dbReference>
<dbReference type="GO" id="GO:0005886">
    <property type="term" value="C:plasma membrane"/>
    <property type="evidence" value="ECO:0007669"/>
    <property type="project" value="UniProtKB-SubCell"/>
</dbReference>
<dbReference type="CDD" id="cd06261">
    <property type="entry name" value="TM_PBP2"/>
    <property type="match status" value="1"/>
</dbReference>
<feature type="transmembrane region" description="Helical" evidence="7">
    <location>
        <begin position="81"/>
        <end position="101"/>
    </location>
</feature>
<dbReference type="PANTHER" id="PTHR43744">
    <property type="entry name" value="ABC TRANSPORTER PERMEASE PROTEIN MG189-RELATED-RELATED"/>
    <property type="match status" value="1"/>
</dbReference>
<sequence length="293" mass="32997">MITMKDRSLGSRLFDGANYLLLTIVALVMILPFIYVIAVSFATPEEIAQRGFILFPTQFSLSAYAYIFSTDTLLRSLGTSIYITLMGTFINLFFTSMMAYPLAKRHLRGREKILLLVLFTMLFNGGMIPTYFVVKDVGLIDSLWALMIPGAISAFNLIIMKNFFQQVPYELEESAKIDGCNDLGILFRIVIPLSLPAMATIGLFYAVTHWNTFFNAILYINDSSKWPLQVLLRDIVMLANDRFGDQSAVERSDFHPITIRMAVIVFATVPILLVYPFLMKHFAKGAMMGSVKG</sequence>
<gene>
    <name evidence="9" type="ORF">PAT3040_02948</name>
</gene>
<dbReference type="AlphaFoldDB" id="A0A2R5ETJ3"/>
<dbReference type="EMBL" id="BDQX01000163">
    <property type="protein sequence ID" value="GBG08368.1"/>
    <property type="molecule type" value="Genomic_DNA"/>
</dbReference>
<evidence type="ECO:0000256" key="3">
    <source>
        <dbReference type="ARBA" id="ARBA00022475"/>
    </source>
</evidence>
<evidence type="ECO:0000256" key="6">
    <source>
        <dbReference type="ARBA" id="ARBA00023136"/>
    </source>
</evidence>
<feature type="transmembrane region" description="Helical" evidence="7">
    <location>
        <begin position="113"/>
        <end position="132"/>
    </location>
</feature>
<dbReference type="PROSITE" id="PS50928">
    <property type="entry name" value="ABC_TM1"/>
    <property type="match status" value="1"/>
</dbReference>
<dbReference type="Pfam" id="PF00528">
    <property type="entry name" value="BPD_transp_1"/>
    <property type="match status" value="1"/>
</dbReference>
<evidence type="ECO:0000313" key="10">
    <source>
        <dbReference type="Proteomes" id="UP000245202"/>
    </source>
</evidence>
<feature type="transmembrane region" description="Helical" evidence="7">
    <location>
        <begin position="20"/>
        <end position="39"/>
    </location>
</feature>
<dbReference type="Proteomes" id="UP000245202">
    <property type="component" value="Unassembled WGS sequence"/>
</dbReference>
<evidence type="ECO:0000256" key="5">
    <source>
        <dbReference type="ARBA" id="ARBA00022989"/>
    </source>
</evidence>
<feature type="transmembrane region" description="Helical" evidence="7">
    <location>
        <begin position="257"/>
        <end position="278"/>
    </location>
</feature>
<keyword evidence="6 7" id="KW-0472">Membrane</keyword>
<dbReference type="InterPro" id="IPR035906">
    <property type="entry name" value="MetI-like_sf"/>
</dbReference>
<name>A0A2R5ETJ3_9BACL</name>
<proteinExistence type="inferred from homology"/>
<feature type="domain" description="ABC transmembrane type-1" evidence="8">
    <location>
        <begin position="77"/>
        <end position="275"/>
    </location>
</feature>
<comment type="subcellular location">
    <subcellularLocation>
        <location evidence="1 7">Cell membrane</location>
        <topology evidence="1 7">Multi-pass membrane protein</topology>
    </subcellularLocation>
</comment>
<comment type="similarity">
    <text evidence="7">Belongs to the binding-protein-dependent transport system permease family.</text>
</comment>
<evidence type="ECO:0000256" key="1">
    <source>
        <dbReference type="ARBA" id="ARBA00004651"/>
    </source>
</evidence>
<evidence type="ECO:0000313" key="9">
    <source>
        <dbReference type="EMBL" id="GBG08368.1"/>
    </source>
</evidence>
<keyword evidence="4 7" id="KW-0812">Transmembrane</keyword>
<dbReference type="PANTHER" id="PTHR43744:SF9">
    <property type="entry name" value="POLYGALACTURONAN_RHAMNOGALACTURONAN TRANSPORT SYSTEM PERMEASE PROTEIN YTCP"/>
    <property type="match status" value="1"/>
</dbReference>
<protein>
    <submittedName>
        <fullName evidence="9">Carbohydrate ABC transporter permease</fullName>
    </submittedName>
</protein>
<keyword evidence="10" id="KW-1185">Reference proteome</keyword>
<feature type="transmembrane region" description="Helical" evidence="7">
    <location>
        <begin position="51"/>
        <end position="69"/>
    </location>
</feature>
<reference evidence="9 10" key="1">
    <citation type="submission" date="2017-08" db="EMBL/GenBank/DDBJ databases">
        <title>Substantial Increase in Enzyme Production by Combined Drug-Resistance Mutations in Paenibacillus agaridevorans.</title>
        <authorList>
            <person name="Tanaka Y."/>
            <person name="Funane K."/>
            <person name="Hosaka T."/>
            <person name="Shiwa Y."/>
            <person name="Fujita N."/>
            <person name="Miyazaki T."/>
            <person name="Yoshikawa H."/>
            <person name="Murakami K."/>
            <person name="Kasahara K."/>
            <person name="Inaoka T."/>
            <person name="Hiraga Y."/>
            <person name="Ochi K."/>
        </authorList>
    </citation>
    <scope>NUCLEOTIDE SEQUENCE [LARGE SCALE GENOMIC DNA]</scope>
    <source>
        <strain evidence="9 10">T-3040</strain>
    </source>
</reference>
<evidence type="ECO:0000256" key="7">
    <source>
        <dbReference type="RuleBase" id="RU363032"/>
    </source>
</evidence>
<evidence type="ECO:0000256" key="2">
    <source>
        <dbReference type="ARBA" id="ARBA00022448"/>
    </source>
</evidence>
<accession>A0A2R5ETJ3</accession>
<feature type="transmembrane region" description="Helical" evidence="7">
    <location>
        <begin position="185"/>
        <end position="207"/>
    </location>
</feature>
<keyword evidence="5 7" id="KW-1133">Transmembrane helix</keyword>
<organism evidence="9 10">
    <name type="scientific">Paenibacillus agaridevorans</name>
    <dbReference type="NCBI Taxonomy" id="171404"/>
    <lineage>
        <taxon>Bacteria</taxon>
        <taxon>Bacillati</taxon>
        <taxon>Bacillota</taxon>
        <taxon>Bacilli</taxon>
        <taxon>Bacillales</taxon>
        <taxon>Paenibacillaceae</taxon>
        <taxon>Paenibacillus</taxon>
    </lineage>
</organism>
<keyword evidence="3" id="KW-1003">Cell membrane</keyword>
<comment type="caution">
    <text evidence="9">The sequence shown here is derived from an EMBL/GenBank/DDBJ whole genome shotgun (WGS) entry which is preliminary data.</text>
</comment>
<keyword evidence="2 7" id="KW-0813">Transport</keyword>
<dbReference type="SUPFAM" id="SSF161098">
    <property type="entry name" value="MetI-like"/>
    <property type="match status" value="1"/>
</dbReference>
<dbReference type="GO" id="GO:0055085">
    <property type="term" value="P:transmembrane transport"/>
    <property type="evidence" value="ECO:0007669"/>
    <property type="project" value="InterPro"/>
</dbReference>
<dbReference type="InterPro" id="IPR000515">
    <property type="entry name" value="MetI-like"/>
</dbReference>
<evidence type="ECO:0000259" key="8">
    <source>
        <dbReference type="PROSITE" id="PS50928"/>
    </source>
</evidence>
<evidence type="ECO:0000256" key="4">
    <source>
        <dbReference type="ARBA" id="ARBA00022692"/>
    </source>
</evidence>